<name>A0A1J7JT87_9PEZI</name>
<proteinExistence type="inferred from homology"/>
<evidence type="ECO:0000256" key="8">
    <source>
        <dbReference type="ARBA" id="ARBA00023136"/>
    </source>
</evidence>
<accession>A0A1J7JT87</accession>
<dbReference type="Proteomes" id="UP000182658">
    <property type="component" value="Unassembled WGS sequence"/>
</dbReference>
<dbReference type="PANTHER" id="PTHR45939:SF2">
    <property type="entry name" value="CARRIER PROTEIN, PUTATIVE (AFU_ORTHOLOGUE AFUA_2G13870)-RELATED"/>
    <property type="match status" value="1"/>
</dbReference>
<dbReference type="AlphaFoldDB" id="A0A1J7JT87"/>
<keyword evidence="13" id="KW-1185">Reference proteome</keyword>
<organism evidence="12 13">
    <name type="scientific">Coniochaeta ligniaria NRRL 30616</name>
    <dbReference type="NCBI Taxonomy" id="1408157"/>
    <lineage>
        <taxon>Eukaryota</taxon>
        <taxon>Fungi</taxon>
        <taxon>Dikarya</taxon>
        <taxon>Ascomycota</taxon>
        <taxon>Pezizomycotina</taxon>
        <taxon>Sordariomycetes</taxon>
        <taxon>Sordariomycetidae</taxon>
        <taxon>Coniochaetales</taxon>
        <taxon>Coniochaetaceae</taxon>
        <taxon>Coniochaeta</taxon>
    </lineage>
</organism>
<dbReference type="PROSITE" id="PS50920">
    <property type="entry name" value="SOLCAR"/>
    <property type="match status" value="3"/>
</dbReference>
<dbReference type="Gene3D" id="1.50.40.10">
    <property type="entry name" value="Mitochondrial carrier domain"/>
    <property type="match status" value="1"/>
</dbReference>
<dbReference type="SUPFAM" id="SSF103506">
    <property type="entry name" value="Mitochondrial carrier"/>
    <property type="match status" value="1"/>
</dbReference>
<dbReference type="EMBL" id="KV875094">
    <property type="protein sequence ID" value="OIW33216.1"/>
    <property type="molecule type" value="Genomic_DNA"/>
</dbReference>
<dbReference type="GO" id="GO:0015217">
    <property type="term" value="F:ADP transmembrane transporter activity"/>
    <property type="evidence" value="ECO:0007669"/>
    <property type="project" value="TreeGrafter"/>
</dbReference>
<evidence type="ECO:0000256" key="9">
    <source>
        <dbReference type="PROSITE-ProRule" id="PRU00282"/>
    </source>
</evidence>
<dbReference type="InterPro" id="IPR018108">
    <property type="entry name" value="MCP_transmembrane"/>
</dbReference>
<feature type="repeat" description="Solcar" evidence="9">
    <location>
        <begin position="210"/>
        <end position="347"/>
    </location>
</feature>
<dbReference type="GO" id="GO:0016020">
    <property type="term" value="C:membrane"/>
    <property type="evidence" value="ECO:0007669"/>
    <property type="project" value="UniProtKB-SubCell"/>
</dbReference>
<dbReference type="InterPro" id="IPR052217">
    <property type="entry name" value="Mito/Peroxisomal_Carrier"/>
</dbReference>
<keyword evidence="4 9" id="KW-0812">Transmembrane</keyword>
<gene>
    <name evidence="12" type="ORF">CONLIGDRAFT_164275</name>
</gene>
<evidence type="ECO:0000256" key="5">
    <source>
        <dbReference type="ARBA" id="ARBA00022737"/>
    </source>
</evidence>
<dbReference type="Pfam" id="PF00153">
    <property type="entry name" value="Mito_carr"/>
    <property type="match status" value="3"/>
</dbReference>
<evidence type="ECO:0000256" key="7">
    <source>
        <dbReference type="ARBA" id="ARBA00022989"/>
    </source>
</evidence>
<evidence type="ECO:0000256" key="11">
    <source>
        <dbReference type="SAM" id="MobiDB-lite"/>
    </source>
</evidence>
<evidence type="ECO:0000256" key="2">
    <source>
        <dbReference type="ARBA" id="ARBA00006375"/>
    </source>
</evidence>
<keyword evidence="6" id="KW-0999">Mitochondrion inner membrane</keyword>
<dbReference type="STRING" id="1408157.A0A1J7JT87"/>
<protein>
    <submittedName>
        <fullName evidence="12">Mitochondrial carrier</fullName>
    </submittedName>
</protein>
<keyword evidence="8 9" id="KW-0472">Membrane</keyword>
<evidence type="ECO:0000256" key="10">
    <source>
        <dbReference type="RuleBase" id="RU000488"/>
    </source>
</evidence>
<comment type="subcellular location">
    <subcellularLocation>
        <location evidence="1">Membrane</location>
        <topology evidence="1">Multi-pass membrane protein</topology>
    </subcellularLocation>
</comment>
<dbReference type="InterPro" id="IPR023395">
    <property type="entry name" value="MCP_dom_sf"/>
</dbReference>
<feature type="region of interest" description="Disordered" evidence="11">
    <location>
        <begin position="243"/>
        <end position="266"/>
    </location>
</feature>
<sequence length="471" mass="50337">MSSPSLLPSLAHALSGSTGTAISTLATYPLDLVNTRLKVQRQLSSSQSYNGILDAFRKIYAAEGGASAFFTGLRTDIAKSAIDSFLFFLFYNWFRAKRLHGRRRHLNAAEELAIGAVAGAAARLFTTPVGNVVTRRQTASLVSGEAARDGDKSFGEVLGEIRREKGVLGLWAGYSASLVLTLNPSITFFLQQTLTKRVLANERWDSEKNVGTGMMFVLAAVSKAVATGVTYPFQIAKARVQVGPGRGRKGDEGEGGSQGENGYRLSEKTERLAKAENVLSDKTEQLAASAQKTSLPKKDNETIFGTVARIRREEGVGALYDGLQGELLKAFFSHGVTMVSKDVVHKLLFRLYFAILAYLNGHPKVLMALLRLKYAVASASDAVSLKKVSEKGGQLWNQRKEAAETARAAATSALSSGKEAAETVKVAAASALNSSGDAVGNVKDAAESAFGSGKAIVSDALENSQRKIFEK</sequence>
<evidence type="ECO:0000256" key="3">
    <source>
        <dbReference type="ARBA" id="ARBA00022448"/>
    </source>
</evidence>
<evidence type="ECO:0000313" key="12">
    <source>
        <dbReference type="EMBL" id="OIW33216.1"/>
    </source>
</evidence>
<dbReference type="OrthoDB" id="18574at2759"/>
<reference evidence="12 13" key="1">
    <citation type="submission" date="2016-10" db="EMBL/GenBank/DDBJ databases">
        <title>Draft genome sequence of Coniochaeta ligniaria NRRL30616, a lignocellulolytic fungus for bioabatement of inhibitors in plant biomass hydrolysates.</title>
        <authorList>
            <consortium name="DOE Joint Genome Institute"/>
            <person name="Jimenez D.J."/>
            <person name="Hector R.E."/>
            <person name="Riley R."/>
            <person name="Sun H."/>
            <person name="Grigoriev I.V."/>
            <person name="Van Elsas J.D."/>
            <person name="Nichols N.N."/>
        </authorList>
    </citation>
    <scope>NUCLEOTIDE SEQUENCE [LARGE SCALE GENOMIC DNA]</scope>
    <source>
        <strain evidence="12 13">NRRL 30616</strain>
    </source>
</reference>
<evidence type="ECO:0000256" key="4">
    <source>
        <dbReference type="ARBA" id="ARBA00022692"/>
    </source>
</evidence>
<keyword evidence="6" id="KW-0496">Mitochondrion</keyword>
<feature type="repeat" description="Solcar" evidence="9">
    <location>
        <begin position="7"/>
        <end position="97"/>
    </location>
</feature>
<evidence type="ECO:0000313" key="13">
    <source>
        <dbReference type="Proteomes" id="UP000182658"/>
    </source>
</evidence>
<dbReference type="PANTHER" id="PTHR45939">
    <property type="entry name" value="PEROXISOMAL MEMBRANE PROTEIN PMP34-RELATED"/>
    <property type="match status" value="1"/>
</dbReference>
<evidence type="ECO:0000256" key="6">
    <source>
        <dbReference type="ARBA" id="ARBA00022792"/>
    </source>
</evidence>
<feature type="repeat" description="Solcar" evidence="9">
    <location>
        <begin position="106"/>
        <end position="197"/>
    </location>
</feature>
<evidence type="ECO:0000256" key="1">
    <source>
        <dbReference type="ARBA" id="ARBA00004141"/>
    </source>
</evidence>
<dbReference type="InParanoid" id="A0A1J7JT87"/>
<comment type="similarity">
    <text evidence="2 10">Belongs to the mitochondrial carrier (TC 2.A.29) family.</text>
</comment>
<keyword evidence="5" id="KW-0677">Repeat</keyword>
<keyword evidence="7" id="KW-1133">Transmembrane helix</keyword>
<keyword evidence="3 10" id="KW-0813">Transport</keyword>